<accession>A0A6J8DNE1</accession>
<gene>
    <name evidence="8" type="ORF">MCOR_42724</name>
</gene>
<comment type="cofactor">
    <cofactor evidence="6">
        <name>heme</name>
        <dbReference type="ChEBI" id="CHEBI:30413"/>
    </cofactor>
</comment>
<dbReference type="PANTHER" id="PTHR24304:SF4">
    <property type="entry name" value="CYTOCHROME P450"/>
    <property type="match status" value="1"/>
</dbReference>
<comment type="similarity">
    <text evidence="1">Belongs to the cytochrome P450 family.</text>
</comment>
<dbReference type="GO" id="GO:0020037">
    <property type="term" value="F:heme binding"/>
    <property type="evidence" value="ECO:0007669"/>
    <property type="project" value="InterPro"/>
</dbReference>
<dbReference type="InterPro" id="IPR036396">
    <property type="entry name" value="Cyt_P450_sf"/>
</dbReference>
<feature type="compositionally biased region" description="Basic and acidic residues" evidence="7">
    <location>
        <begin position="539"/>
        <end position="552"/>
    </location>
</feature>
<evidence type="ECO:0000256" key="2">
    <source>
        <dbReference type="ARBA" id="ARBA00022617"/>
    </source>
</evidence>
<keyword evidence="4 6" id="KW-0408">Iron</keyword>
<evidence type="ECO:0000256" key="3">
    <source>
        <dbReference type="ARBA" id="ARBA00022723"/>
    </source>
</evidence>
<dbReference type="AlphaFoldDB" id="A0A6J8DNE1"/>
<dbReference type="SUPFAM" id="SSF48264">
    <property type="entry name" value="Cytochrome P450"/>
    <property type="match status" value="1"/>
</dbReference>
<evidence type="ECO:0000256" key="1">
    <source>
        <dbReference type="ARBA" id="ARBA00010617"/>
    </source>
</evidence>
<dbReference type="Gene3D" id="1.10.630.10">
    <property type="entry name" value="Cytochrome P450"/>
    <property type="match status" value="1"/>
</dbReference>
<dbReference type="GO" id="GO:0016705">
    <property type="term" value="F:oxidoreductase activity, acting on paired donors, with incorporation or reduction of molecular oxygen"/>
    <property type="evidence" value="ECO:0007669"/>
    <property type="project" value="InterPro"/>
</dbReference>
<evidence type="ECO:0000313" key="9">
    <source>
        <dbReference type="Proteomes" id="UP000507470"/>
    </source>
</evidence>
<evidence type="ECO:0000256" key="7">
    <source>
        <dbReference type="SAM" id="MobiDB-lite"/>
    </source>
</evidence>
<evidence type="ECO:0000256" key="4">
    <source>
        <dbReference type="ARBA" id="ARBA00023004"/>
    </source>
</evidence>
<feature type="region of interest" description="Disordered" evidence="7">
    <location>
        <begin position="539"/>
        <end position="559"/>
    </location>
</feature>
<dbReference type="OrthoDB" id="6692864at2759"/>
<dbReference type="PANTHER" id="PTHR24304">
    <property type="entry name" value="CYTOCHROME P450 FAMILY 7"/>
    <property type="match status" value="1"/>
</dbReference>
<dbReference type="InterPro" id="IPR050529">
    <property type="entry name" value="CYP450_sterol_14alpha_dmase"/>
</dbReference>
<evidence type="ECO:0000256" key="5">
    <source>
        <dbReference type="ARBA" id="ARBA00023221"/>
    </source>
</evidence>
<keyword evidence="5" id="KW-0443">Lipid metabolism</keyword>
<dbReference type="GO" id="GO:0006699">
    <property type="term" value="P:bile acid biosynthetic process"/>
    <property type="evidence" value="ECO:0007669"/>
    <property type="project" value="TreeGrafter"/>
</dbReference>
<dbReference type="EMBL" id="CACVKT020007643">
    <property type="protein sequence ID" value="CAC5409435.1"/>
    <property type="molecule type" value="Genomic_DNA"/>
</dbReference>
<dbReference type="Proteomes" id="UP000507470">
    <property type="component" value="Unassembled WGS sequence"/>
</dbReference>
<dbReference type="GO" id="GO:0008395">
    <property type="term" value="F:steroid hydroxylase activity"/>
    <property type="evidence" value="ECO:0007669"/>
    <property type="project" value="TreeGrafter"/>
</dbReference>
<dbReference type="GO" id="GO:0005506">
    <property type="term" value="F:iron ion binding"/>
    <property type="evidence" value="ECO:0007669"/>
    <property type="project" value="InterPro"/>
</dbReference>
<feature type="region of interest" description="Disordered" evidence="7">
    <location>
        <begin position="613"/>
        <end position="641"/>
    </location>
</feature>
<dbReference type="InterPro" id="IPR001128">
    <property type="entry name" value="Cyt_P450"/>
</dbReference>
<organism evidence="8 9">
    <name type="scientific">Mytilus coruscus</name>
    <name type="common">Sea mussel</name>
    <dbReference type="NCBI Taxonomy" id="42192"/>
    <lineage>
        <taxon>Eukaryota</taxon>
        <taxon>Metazoa</taxon>
        <taxon>Spiralia</taxon>
        <taxon>Lophotrochozoa</taxon>
        <taxon>Mollusca</taxon>
        <taxon>Bivalvia</taxon>
        <taxon>Autobranchia</taxon>
        <taxon>Pteriomorphia</taxon>
        <taxon>Mytilida</taxon>
        <taxon>Mytiloidea</taxon>
        <taxon>Mytilidae</taxon>
        <taxon>Mytilinae</taxon>
        <taxon>Mytilus</taxon>
    </lineage>
</organism>
<proteinExistence type="inferred from homology"/>
<evidence type="ECO:0000313" key="8">
    <source>
        <dbReference type="EMBL" id="CAC5409435.1"/>
    </source>
</evidence>
<evidence type="ECO:0000256" key="6">
    <source>
        <dbReference type="PIRSR" id="PIRSR602403-1"/>
    </source>
</evidence>
<reference evidence="8 9" key="1">
    <citation type="submission" date="2020-06" db="EMBL/GenBank/DDBJ databases">
        <authorList>
            <person name="Li R."/>
            <person name="Bekaert M."/>
        </authorList>
    </citation>
    <scope>NUCLEOTIDE SEQUENCE [LARGE SCALE GENOMIC DNA]</scope>
    <source>
        <strain evidence="9">wild</strain>
    </source>
</reference>
<dbReference type="PRINTS" id="PR00465">
    <property type="entry name" value="EP450IV"/>
</dbReference>
<keyword evidence="2 6" id="KW-0349">Heme</keyword>
<dbReference type="InterPro" id="IPR002403">
    <property type="entry name" value="Cyt_P450_E_grp-IV"/>
</dbReference>
<keyword evidence="3 6" id="KW-0479">Metal-binding</keyword>
<name>A0A6J8DNE1_MYTCO</name>
<keyword evidence="5" id="KW-0753">Steroid metabolism</keyword>
<keyword evidence="9" id="KW-1185">Reference proteome</keyword>
<sequence length="641" mass="75480">MVALTVYLAIAVAVCVAAYFKFLFRKRRENEPPIPTGHWFWGNGEEFSKNAVKFLHSTQKKLGDIFTIRLFNQHMTVILDPHSYEKFVKERNFDFDKIQKQVNHNVFSFELVNARKMLKEAGKTVRGPYLNKGMAQFSNYLNETFVEVTQSSTGEHTDEWKTAGLRSFNSQTLFASLFYTIFGKGDASDPRFKPLSVYKNFDIFHKYFNFLWLGMPVKLFPKAVKALEGLCQQPTSAELLQRDDLSEYLRFSTNFMLEHNQTEQDIIGHNLVYLHVNYNTFRLAFWILYKLLENREALEGLRKEVDEVVRCKRAEMDDDEEEIVFSMEEIESLKVLDSVVNETLRVASGVFVVRSVLDDTEFEMENGQTFTVRKGDKVAMYPPAIHKDPEIFENPDEYKYDRFVDAKFYKYGKEIKNPVMAFGALCPGKKYAIVQSKWFLLTSMYSFDMELCEGESTQPDINYYGHEILPPTKEDIARPRQQRSFKGYCKTETTKIIQRILQDRDNKDHSKDIARPRQQRSFIGYCKTETKRIIERILQDRDNKDHSKDIARPRQKRSFKGYCKTETTKIIQRTLLDRDKKDHSKDIARPRQQRSFIGYCKTETTRIIERILQDRDNKDHSKDSARQRQQRSFKDRVNKNY</sequence>
<feature type="binding site" description="axial binding residue" evidence="6">
    <location>
        <position position="426"/>
    </location>
    <ligand>
        <name>heme</name>
        <dbReference type="ChEBI" id="CHEBI:30413"/>
    </ligand>
    <ligandPart>
        <name>Fe</name>
        <dbReference type="ChEBI" id="CHEBI:18248"/>
    </ligandPart>
</feature>
<dbReference type="Pfam" id="PF00067">
    <property type="entry name" value="p450"/>
    <property type="match status" value="2"/>
</dbReference>
<dbReference type="GO" id="GO:0042632">
    <property type="term" value="P:cholesterol homeostasis"/>
    <property type="evidence" value="ECO:0007669"/>
    <property type="project" value="TreeGrafter"/>
</dbReference>
<protein>
    <submittedName>
        <fullName evidence="8">Uncharacterized protein</fullName>
    </submittedName>
</protein>